<evidence type="ECO:0000313" key="3">
    <source>
        <dbReference type="Proteomes" id="UP001623348"/>
    </source>
</evidence>
<proteinExistence type="predicted"/>
<feature type="compositionally biased region" description="Gly residues" evidence="1">
    <location>
        <begin position="171"/>
        <end position="187"/>
    </location>
</feature>
<organism evidence="2 3">
    <name type="scientific">Grus japonensis</name>
    <name type="common">Japanese crane</name>
    <name type="synonym">Red-crowned crane</name>
    <dbReference type="NCBI Taxonomy" id="30415"/>
    <lineage>
        <taxon>Eukaryota</taxon>
        <taxon>Metazoa</taxon>
        <taxon>Chordata</taxon>
        <taxon>Craniata</taxon>
        <taxon>Vertebrata</taxon>
        <taxon>Euteleostomi</taxon>
        <taxon>Archelosauria</taxon>
        <taxon>Archosauria</taxon>
        <taxon>Dinosauria</taxon>
        <taxon>Saurischia</taxon>
        <taxon>Theropoda</taxon>
        <taxon>Coelurosauria</taxon>
        <taxon>Aves</taxon>
        <taxon>Neognathae</taxon>
        <taxon>Neoaves</taxon>
        <taxon>Gruiformes</taxon>
        <taxon>Gruidae</taxon>
        <taxon>Grus</taxon>
    </lineage>
</organism>
<sequence length="329" mass="36265">MPALLERPKLSSAMARALHRHVMVERERKRQEEEEVDKMMEQKLREEQERRRKKEMEERMSLEETREQLAKLQEKLAALQEEKHQLFLQLKKVLHEEEKRRRKEQSDMTTLTAAAYQQGMAVHAGTHILNMQGSPGGHSRAGTLMAADRAKQMFGPPVITTRHFGAQPSFGAGGEHGQFQGAQGGPGPFAVGQSQPHFPPGQPVPVSYAGSQQIRGPSGFPALPFLPQQQPGGGYGLHGHFPPTQTGFLPPSSTIPLQKQLEHANTQSGFTDASGLPYPHPPRPASPGSFPPHGASPQQPHSSGFPPSTPPAARHPFLPHGQGQRFYHK</sequence>
<keyword evidence="3" id="KW-1185">Reference proteome</keyword>
<feature type="compositionally biased region" description="Polar residues" evidence="1">
    <location>
        <begin position="244"/>
        <end position="254"/>
    </location>
</feature>
<feature type="region of interest" description="Disordered" evidence="1">
    <location>
        <begin position="26"/>
        <end position="62"/>
    </location>
</feature>
<evidence type="ECO:0000256" key="1">
    <source>
        <dbReference type="SAM" id="MobiDB-lite"/>
    </source>
</evidence>
<reference evidence="2 3" key="1">
    <citation type="submission" date="2024-06" db="EMBL/GenBank/DDBJ databases">
        <title>The draft genome of Grus japonensis, version 3.</title>
        <authorList>
            <person name="Nabeshima K."/>
            <person name="Suzuki S."/>
            <person name="Onuma M."/>
        </authorList>
    </citation>
    <scope>NUCLEOTIDE SEQUENCE [LARGE SCALE GENOMIC DNA]</scope>
    <source>
        <strain evidence="2 3">451A</strain>
    </source>
</reference>
<evidence type="ECO:0000313" key="2">
    <source>
        <dbReference type="EMBL" id="GAB0201215.1"/>
    </source>
</evidence>
<feature type="region of interest" description="Disordered" evidence="1">
    <location>
        <begin position="171"/>
        <end position="254"/>
    </location>
</feature>
<dbReference type="Pfam" id="PF15991">
    <property type="entry name" value="G_path_suppress"/>
    <property type="match status" value="1"/>
</dbReference>
<name>A0ABC9XTZ9_GRUJA</name>
<accession>A0ABC9XTZ9</accession>
<gene>
    <name evidence="2" type="ORF">GRJ2_002587100</name>
</gene>
<feature type="compositionally biased region" description="Low complexity" evidence="1">
    <location>
        <begin position="219"/>
        <end position="230"/>
    </location>
</feature>
<dbReference type="EMBL" id="BAAFJT010000030">
    <property type="protein sequence ID" value="GAB0201215.1"/>
    <property type="molecule type" value="Genomic_DNA"/>
</dbReference>
<dbReference type="Proteomes" id="UP001623348">
    <property type="component" value="Unassembled WGS sequence"/>
</dbReference>
<dbReference type="InterPro" id="IPR026094">
    <property type="entry name" value="GPS2"/>
</dbReference>
<dbReference type="PANTHER" id="PTHR22654">
    <property type="entry name" value="G PROTEIN PATHWAY SUPPRESSOR 2"/>
    <property type="match status" value="1"/>
</dbReference>
<protein>
    <submittedName>
        <fullName evidence="2">G protein pathway suppressor 2</fullName>
    </submittedName>
</protein>
<comment type="caution">
    <text evidence="2">The sequence shown here is derived from an EMBL/GenBank/DDBJ whole genome shotgun (WGS) entry which is preliminary data.</text>
</comment>
<feature type="compositionally biased region" description="Polar residues" evidence="1">
    <location>
        <begin position="296"/>
        <end position="306"/>
    </location>
</feature>
<dbReference type="PANTHER" id="PTHR22654:SF2">
    <property type="entry name" value="G PROTEIN PATHWAY SUPPRESSOR 2"/>
    <property type="match status" value="1"/>
</dbReference>
<dbReference type="AlphaFoldDB" id="A0ABC9XTZ9"/>
<feature type="region of interest" description="Disordered" evidence="1">
    <location>
        <begin position="266"/>
        <end position="329"/>
    </location>
</feature>